<sequence length="217" mass="23184">MSEPGFASLGPTLLARKGGAKPAMRPQVAPLVADEAAIAAIADEQLEDLGWNDMGQDAGSDGHNDNGADVVPINQAVAAAEADAAHNPIVRRQQRRLEERVLADAVMTGPEDEAEEACADEDDAYLAHEDHAEAFAAGQDFAPEPVALPAAPARVAVRKTERRAAFTLRLDPERHLKLRLAATMQGMSAQNLVTEALDRLLAEIDDLDIIAAHLKRH</sequence>
<gene>
    <name evidence="1" type="ORF">I603_1716</name>
</gene>
<dbReference type="Proteomes" id="UP000092484">
    <property type="component" value="Unassembled WGS sequence"/>
</dbReference>
<accession>A0A1A7BFK8</accession>
<name>A0A1A7BFK8_9SPHN</name>
<dbReference type="PATRIC" id="fig|1300349.4.peg.1708"/>
<protein>
    <submittedName>
        <fullName evidence="1">HicB domain-containing protein</fullName>
    </submittedName>
</protein>
<reference evidence="1 2" key="1">
    <citation type="submission" date="2016-06" db="EMBL/GenBank/DDBJ databases">
        <title>Genome sequence of Porphyrobacter dokdonensis DSW-74.</title>
        <authorList>
            <person name="Kim J.F."/>
            <person name="Song J.Y."/>
        </authorList>
    </citation>
    <scope>NUCLEOTIDE SEQUENCE [LARGE SCALE GENOMIC DNA]</scope>
    <source>
        <strain evidence="1 2">DSW-74</strain>
    </source>
</reference>
<evidence type="ECO:0000313" key="2">
    <source>
        <dbReference type="Proteomes" id="UP000092484"/>
    </source>
</evidence>
<dbReference type="STRING" id="1300349.I603_1716"/>
<dbReference type="SUPFAM" id="SSF47598">
    <property type="entry name" value="Ribbon-helix-helix"/>
    <property type="match status" value="1"/>
</dbReference>
<proteinExistence type="predicted"/>
<organism evidence="1 2">
    <name type="scientific">Erythrobacter dokdonensis DSW-74</name>
    <dbReference type="NCBI Taxonomy" id="1300349"/>
    <lineage>
        <taxon>Bacteria</taxon>
        <taxon>Pseudomonadati</taxon>
        <taxon>Pseudomonadota</taxon>
        <taxon>Alphaproteobacteria</taxon>
        <taxon>Sphingomonadales</taxon>
        <taxon>Erythrobacteraceae</taxon>
        <taxon>Erythrobacter/Porphyrobacter group</taxon>
        <taxon>Erythrobacter</taxon>
    </lineage>
</organism>
<dbReference type="EMBL" id="LZYB01000003">
    <property type="protein sequence ID" value="OBV11308.1"/>
    <property type="molecule type" value="Genomic_DNA"/>
</dbReference>
<dbReference type="GO" id="GO:0006355">
    <property type="term" value="P:regulation of DNA-templated transcription"/>
    <property type="evidence" value="ECO:0007669"/>
    <property type="project" value="InterPro"/>
</dbReference>
<dbReference type="Pfam" id="PF05534">
    <property type="entry name" value="HicB"/>
    <property type="match status" value="1"/>
</dbReference>
<dbReference type="InterPro" id="IPR010985">
    <property type="entry name" value="Ribbon_hlx_hlx"/>
</dbReference>
<dbReference type="RefSeq" id="WP_068863991.1">
    <property type="nucleotide sequence ID" value="NZ_LZYB01000003.1"/>
</dbReference>
<comment type="caution">
    <text evidence="1">The sequence shown here is derived from an EMBL/GenBank/DDBJ whole genome shotgun (WGS) entry which is preliminary data.</text>
</comment>
<keyword evidence="2" id="KW-1185">Reference proteome</keyword>
<dbReference type="AlphaFoldDB" id="A0A1A7BFK8"/>
<dbReference type="InterPro" id="IPR008651">
    <property type="entry name" value="Uncharacterised_HicB"/>
</dbReference>
<evidence type="ECO:0000313" key="1">
    <source>
        <dbReference type="EMBL" id="OBV11308.1"/>
    </source>
</evidence>